<dbReference type="PANTHER" id="PTHR38166:SF1">
    <property type="entry name" value="C2H2-TYPE DOMAIN-CONTAINING PROTEIN"/>
    <property type="match status" value="1"/>
</dbReference>
<dbReference type="GO" id="GO:0008270">
    <property type="term" value="F:zinc ion binding"/>
    <property type="evidence" value="ECO:0007669"/>
    <property type="project" value="UniProtKB-KW"/>
</dbReference>
<evidence type="ECO:0000256" key="2">
    <source>
        <dbReference type="SAM" id="MobiDB-lite"/>
    </source>
</evidence>
<gene>
    <name evidence="4" type="ORF">N658DRAFT_423491</name>
</gene>
<feature type="compositionally biased region" description="Polar residues" evidence="2">
    <location>
        <begin position="345"/>
        <end position="354"/>
    </location>
</feature>
<dbReference type="SUPFAM" id="SSF57667">
    <property type="entry name" value="beta-beta-alpha zinc fingers"/>
    <property type="match status" value="1"/>
</dbReference>
<feature type="compositionally biased region" description="Acidic residues" evidence="2">
    <location>
        <begin position="648"/>
        <end position="657"/>
    </location>
</feature>
<keyword evidence="1" id="KW-0862">Zinc</keyword>
<dbReference type="SMART" id="SM00355">
    <property type="entry name" value="ZnF_C2H2"/>
    <property type="match status" value="4"/>
</dbReference>
<keyword evidence="1" id="KW-0479">Metal-binding</keyword>
<reference evidence="4" key="2">
    <citation type="submission" date="2023-05" db="EMBL/GenBank/DDBJ databases">
        <authorList>
            <consortium name="Lawrence Berkeley National Laboratory"/>
            <person name="Steindorff A."/>
            <person name="Hensen N."/>
            <person name="Bonometti L."/>
            <person name="Westerberg I."/>
            <person name="Brannstrom I.O."/>
            <person name="Guillou S."/>
            <person name="Cros-Aarteil S."/>
            <person name="Calhoun S."/>
            <person name="Haridas S."/>
            <person name="Kuo A."/>
            <person name="Mondo S."/>
            <person name="Pangilinan J."/>
            <person name="Riley R."/>
            <person name="Labutti K."/>
            <person name="Andreopoulos B."/>
            <person name="Lipzen A."/>
            <person name="Chen C."/>
            <person name="Yanf M."/>
            <person name="Daum C."/>
            <person name="Ng V."/>
            <person name="Clum A."/>
            <person name="Ohm R."/>
            <person name="Martin F."/>
            <person name="Silar P."/>
            <person name="Natvig D."/>
            <person name="Lalanne C."/>
            <person name="Gautier V."/>
            <person name="Ament-Velasquez S.L."/>
            <person name="Kruys A."/>
            <person name="Hutchinson M.I."/>
            <person name="Powell A.J."/>
            <person name="Barry K."/>
            <person name="Miller A.N."/>
            <person name="Grigoriev I.V."/>
            <person name="Debuchy R."/>
            <person name="Gladieux P."/>
            <person name="Thoren M.H."/>
            <person name="Johannesson H."/>
        </authorList>
    </citation>
    <scope>NUCLEOTIDE SEQUENCE</scope>
    <source>
        <strain evidence="4">CBS 757.83</strain>
    </source>
</reference>
<feature type="compositionally biased region" description="Pro residues" evidence="2">
    <location>
        <begin position="372"/>
        <end position="388"/>
    </location>
</feature>
<protein>
    <recommendedName>
        <fullName evidence="3">C2H2-type domain-containing protein</fullName>
    </recommendedName>
</protein>
<feature type="domain" description="C2H2-type" evidence="3">
    <location>
        <begin position="164"/>
        <end position="192"/>
    </location>
</feature>
<feature type="compositionally biased region" description="Basic and acidic residues" evidence="2">
    <location>
        <begin position="612"/>
        <end position="624"/>
    </location>
</feature>
<proteinExistence type="predicted"/>
<dbReference type="PROSITE" id="PS50157">
    <property type="entry name" value="ZINC_FINGER_C2H2_2"/>
    <property type="match status" value="1"/>
</dbReference>
<comment type="caution">
    <text evidence="4">The sequence shown here is derived from an EMBL/GenBank/DDBJ whole genome shotgun (WGS) entry which is preliminary data.</text>
</comment>
<reference evidence="4" key="1">
    <citation type="journal article" date="2023" name="Mol. Phylogenet. Evol.">
        <title>Genome-scale phylogeny and comparative genomics of the fungal order Sordariales.</title>
        <authorList>
            <person name="Hensen N."/>
            <person name="Bonometti L."/>
            <person name="Westerberg I."/>
            <person name="Brannstrom I.O."/>
            <person name="Guillou S."/>
            <person name="Cros-Aarteil S."/>
            <person name="Calhoun S."/>
            <person name="Haridas S."/>
            <person name="Kuo A."/>
            <person name="Mondo S."/>
            <person name="Pangilinan J."/>
            <person name="Riley R."/>
            <person name="LaButti K."/>
            <person name="Andreopoulos B."/>
            <person name="Lipzen A."/>
            <person name="Chen C."/>
            <person name="Yan M."/>
            <person name="Daum C."/>
            <person name="Ng V."/>
            <person name="Clum A."/>
            <person name="Steindorff A."/>
            <person name="Ohm R.A."/>
            <person name="Martin F."/>
            <person name="Silar P."/>
            <person name="Natvig D.O."/>
            <person name="Lalanne C."/>
            <person name="Gautier V."/>
            <person name="Ament-Velasquez S.L."/>
            <person name="Kruys A."/>
            <person name="Hutchinson M.I."/>
            <person name="Powell A.J."/>
            <person name="Barry K."/>
            <person name="Miller A.N."/>
            <person name="Grigoriev I.V."/>
            <person name="Debuchy R."/>
            <person name="Gladieux P."/>
            <person name="Hiltunen Thoren M."/>
            <person name="Johannesson H."/>
        </authorList>
    </citation>
    <scope>NUCLEOTIDE SEQUENCE</scope>
    <source>
        <strain evidence="4">CBS 757.83</strain>
    </source>
</reference>
<dbReference type="EMBL" id="MU863631">
    <property type="protein sequence ID" value="KAK4102416.1"/>
    <property type="molecule type" value="Genomic_DNA"/>
</dbReference>
<keyword evidence="1" id="KW-0863">Zinc-finger</keyword>
<dbReference type="InterPro" id="IPR036236">
    <property type="entry name" value="Znf_C2H2_sf"/>
</dbReference>
<evidence type="ECO:0000313" key="4">
    <source>
        <dbReference type="EMBL" id="KAK4102416.1"/>
    </source>
</evidence>
<dbReference type="PROSITE" id="PS00028">
    <property type="entry name" value="ZINC_FINGER_C2H2_1"/>
    <property type="match status" value="3"/>
</dbReference>
<name>A0AAN6T317_9PEZI</name>
<feature type="region of interest" description="Disordered" evidence="2">
    <location>
        <begin position="345"/>
        <end position="388"/>
    </location>
</feature>
<evidence type="ECO:0000259" key="3">
    <source>
        <dbReference type="PROSITE" id="PS50157"/>
    </source>
</evidence>
<accession>A0AAN6T317</accession>
<feature type="region of interest" description="Disordered" evidence="2">
    <location>
        <begin position="1"/>
        <end position="42"/>
    </location>
</feature>
<evidence type="ECO:0000313" key="5">
    <source>
        <dbReference type="Proteomes" id="UP001305647"/>
    </source>
</evidence>
<dbReference type="InterPro" id="IPR013087">
    <property type="entry name" value="Znf_C2H2_type"/>
</dbReference>
<dbReference type="Proteomes" id="UP001305647">
    <property type="component" value="Unassembled WGS sequence"/>
</dbReference>
<dbReference type="PANTHER" id="PTHR38166">
    <property type="entry name" value="C2H2-TYPE DOMAIN-CONTAINING PROTEIN-RELATED"/>
    <property type="match status" value="1"/>
</dbReference>
<sequence>MDPQHPRNRIMASPPDSDMPTPVHAAVGPRPSASQGPDLLSHAPLAATGKDATIGSRQEEPALEDAVVRESWASFASTAASRESAVPSIFSVRASTASAATRYSVRQSLMESPISAHGSMFQEHRKSSVPQGPNYFCTFCDAAFDTKTEWKLHEFVFHDRREQYPCSSCAAIFPRATLLDEHLRDDHNLDPVSNTGTPVQYSPIRSAWGCGFCAAFLSSRNDYLEHVGSHYDEGKDKSEWQHTRVIEGLLQQPKVEASWIALVSLEERTKGTKLRFVWAPATTGRTMDSGEPLSLQDMLEFFATGTKTPSEIAEAAYRAAQVRHEGNVSDLISRLYLRNPQINSLNPAQRSAQPSPELHPAFSNAPDETVSPIPPLPPPLRPLTAPPRPLDPTVFNTTAKGALATPTAACEEQSLKPPASYPAPSIRPRGLVAPTPQHSFQPHLRRVESCRTLALPKHAEALLDLDRRGETTLSRAHSPGGSLCIPPVSLHKTVSPPSTPPRRGEWLAASTAKVPPATRTFASLSVRPHTSSSTLSAHTVDGFSRIGDGTSDKMSDDSVSEPEAWPEADGIPAATRLWKNTYQQRVDRGMGRLWDRFNLDWDVLVMQCVGDRRGSSGHVRDSGRVRKTTSSRHAPGKGLHPNARLPDQEDEGDDDEDDRYRPPSSMSKRSSESVKRFACPFRKHDPHTYNIHEHEVCAVRSWSSISRLKEHLYRRHYKTHCQRCKQTFSDAKELAAHEMSVVACEVLDLVPPGDIATYQEKQLKSRKHTSRRQTDEEKWRDIYRLLFPNEEIPSPYPEPTEDMVPTSSDSHASLHFQHFLLSEMPTLFTKTAEEHAGRPLQGRDSLPMDAIPRIIEDALYKAFRSWEARGSELPTRAASVASMSFLPETPTSLAYPYGQVTAYQTPQPIPAAMDHNFPQAHFGNSDFHPEPLHASSRADDSGFGEGSFFTSGPPINFNTFAPDPYERTPWEASFGLMGTGAFTADMSMGGPFRGFQNS</sequence>
<organism evidence="4 5">
    <name type="scientific">Parathielavia hyrcaniae</name>
    <dbReference type="NCBI Taxonomy" id="113614"/>
    <lineage>
        <taxon>Eukaryota</taxon>
        <taxon>Fungi</taxon>
        <taxon>Dikarya</taxon>
        <taxon>Ascomycota</taxon>
        <taxon>Pezizomycotina</taxon>
        <taxon>Sordariomycetes</taxon>
        <taxon>Sordariomycetidae</taxon>
        <taxon>Sordariales</taxon>
        <taxon>Chaetomiaceae</taxon>
        <taxon>Parathielavia</taxon>
    </lineage>
</organism>
<dbReference type="AlphaFoldDB" id="A0AAN6T317"/>
<keyword evidence="5" id="KW-1185">Reference proteome</keyword>
<feature type="region of interest" description="Disordered" evidence="2">
    <location>
        <begin position="612"/>
        <end position="675"/>
    </location>
</feature>
<feature type="region of interest" description="Disordered" evidence="2">
    <location>
        <begin position="540"/>
        <end position="568"/>
    </location>
</feature>
<dbReference type="Gene3D" id="3.30.160.60">
    <property type="entry name" value="Classic Zinc Finger"/>
    <property type="match status" value="1"/>
</dbReference>
<evidence type="ECO:0000256" key="1">
    <source>
        <dbReference type="PROSITE-ProRule" id="PRU00042"/>
    </source>
</evidence>